<evidence type="ECO:0000256" key="2">
    <source>
        <dbReference type="ARBA" id="ARBA00023136"/>
    </source>
</evidence>
<dbReference type="PROSITE" id="PS51257">
    <property type="entry name" value="PROKAR_LIPOPROTEIN"/>
    <property type="match status" value="1"/>
</dbReference>
<dbReference type="GO" id="GO:0001530">
    <property type="term" value="F:lipopolysaccharide binding"/>
    <property type="evidence" value="ECO:0007669"/>
    <property type="project" value="TreeGrafter"/>
</dbReference>
<evidence type="ECO:0000256" key="5">
    <source>
        <dbReference type="ARBA" id="ARBA00023288"/>
    </source>
</evidence>
<dbReference type="GO" id="GO:0009279">
    <property type="term" value="C:cell outer membrane"/>
    <property type="evidence" value="ECO:0007669"/>
    <property type="project" value="UniProtKB-SubCell"/>
</dbReference>
<dbReference type="GO" id="GO:0043165">
    <property type="term" value="P:Gram-negative-bacterium-type cell outer membrane assembly"/>
    <property type="evidence" value="ECO:0007669"/>
    <property type="project" value="UniProtKB-UniRule"/>
</dbReference>
<keyword evidence="1 6" id="KW-0732">Signal</keyword>
<comment type="subcellular location">
    <subcellularLocation>
        <location evidence="6">Cell outer membrane</location>
        <topology evidence="6">Lipid-anchor</topology>
    </subcellularLocation>
</comment>
<evidence type="ECO:0000256" key="7">
    <source>
        <dbReference type="SAM" id="SignalP"/>
    </source>
</evidence>
<name>A0A6F8V754_9PROT</name>
<keyword evidence="4 6" id="KW-0998">Cell outer membrane</keyword>
<dbReference type="GO" id="GO:0015920">
    <property type="term" value="P:lipopolysaccharide transport"/>
    <property type="evidence" value="ECO:0007669"/>
    <property type="project" value="TreeGrafter"/>
</dbReference>
<dbReference type="InterPro" id="IPR007485">
    <property type="entry name" value="LPS_assembly_LptE"/>
</dbReference>
<evidence type="ECO:0000256" key="3">
    <source>
        <dbReference type="ARBA" id="ARBA00023139"/>
    </source>
</evidence>
<comment type="function">
    <text evidence="6">Together with LptD, is involved in the assembly of lipopolysaccharide (LPS) at the surface of the outer membrane. Required for the proper assembly of LptD. Binds LPS and may serve as the LPS recognition site at the outer membrane.</text>
</comment>
<reference evidence="9" key="1">
    <citation type="submission" date="2020-03" db="EMBL/GenBank/DDBJ databases">
        <title>Complete genome sequence of sulfur-oxidizing bacterium skT11.</title>
        <authorList>
            <person name="Kanda M."/>
            <person name="Kojima H."/>
            <person name="Fukui M."/>
        </authorList>
    </citation>
    <scope>NUCLEOTIDE SEQUENCE [LARGE SCALE GENOMIC DNA]</scope>
    <source>
        <strain evidence="9">skT11</strain>
    </source>
</reference>
<feature type="chain" id="PRO_5026072080" description="LPS-assembly lipoprotein LptE" evidence="7">
    <location>
        <begin position="24"/>
        <end position="158"/>
    </location>
</feature>
<keyword evidence="3 6" id="KW-0564">Palmitate</keyword>
<evidence type="ECO:0000256" key="6">
    <source>
        <dbReference type="HAMAP-Rule" id="MF_01186"/>
    </source>
</evidence>
<keyword evidence="2 6" id="KW-0472">Membrane</keyword>
<comment type="subunit">
    <text evidence="6">Component of the lipopolysaccharide transport and assembly complex. Interacts with LptD.</text>
</comment>
<dbReference type="PANTHER" id="PTHR38098">
    <property type="entry name" value="LPS-ASSEMBLY LIPOPROTEIN LPTE"/>
    <property type="match status" value="1"/>
</dbReference>
<organism evidence="8 9">
    <name type="scientific">Sulfurimicrobium lacus</name>
    <dbReference type="NCBI Taxonomy" id="2715678"/>
    <lineage>
        <taxon>Bacteria</taxon>
        <taxon>Pseudomonadati</taxon>
        <taxon>Pseudomonadota</taxon>
        <taxon>Betaproteobacteria</taxon>
        <taxon>Nitrosomonadales</taxon>
        <taxon>Sulfuricellaceae</taxon>
        <taxon>Sulfurimicrobium</taxon>
    </lineage>
</organism>
<dbReference type="AlphaFoldDB" id="A0A6F8V754"/>
<proteinExistence type="inferred from homology"/>
<dbReference type="PANTHER" id="PTHR38098:SF1">
    <property type="entry name" value="LPS-ASSEMBLY LIPOPROTEIN LPTE"/>
    <property type="match status" value="1"/>
</dbReference>
<evidence type="ECO:0000256" key="4">
    <source>
        <dbReference type="ARBA" id="ARBA00023237"/>
    </source>
</evidence>
<evidence type="ECO:0000313" key="8">
    <source>
        <dbReference type="EMBL" id="BCB25140.1"/>
    </source>
</evidence>
<dbReference type="Pfam" id="PF04390">
    <property type="entry name" value="LptE"/>
    <property type="match status" value="1"/>
</dbReference>
<dbReference type="EMBL" id="AP022853">
    <property type="protein sequence ID" value="BCB25140.1"/>
    <property type="molecule type" value="Genomic_DNA"/>
</dbReference>
<dbReference type="KEGG" id="slac:SKTS_00260"/>
<evidence type="ECO:0000313" key="9">
    <source>
        <dbReference type="Proteomes" id="UP000502260"/>
    </source>
</evidence>
<dbReference type="Proteomes" id="UP000502260">
    <property type="component" value="Chromosome"/>
</dbReference>
<dbReference type="Gene3D" id="3.30.160.150">
    <property type="entry name" value="Lipoprotein like domain"/>
    <property type="match status" value="1"/>
</dbReference>
<comment type="similarity">
    <text evidence="6">Belongs to the LptE lipoprotein family.</text>
</comment>
<keyword evidence="5 6" id="KW-0449">Lipoprotein</keyword>
<sequence>MKKLLILALVLMLGACGFQLRGAAQLPFKSLYVEGGGSALGVDLQRALRYGSNVQIVDSKGEAQAVLQVLGESREKRILSIGSNGRVSEYVLFYRLSFRLHDGKGKELLPAQPLELKRDISFNDAQVLAKEQEEAMLYRDMQGDAVQQIIRRLNAVKI</sequence>
<dbReference type="GO" id="GO:1990351">
    <property type="term" value="C:transporter complex"/>
    <property type="evidence" value="ECO:0007669"/>
    <property type="project" value="TreeGrafter"/>
</dbReference>
<dbReference type="RefSeq" id="WP_173058588.1">
    <property type="nucleotide sequence ID" value="NZ_AP022853.1"/>
</dbReference>
<keyword evidence="9" id="KW-1185">Reference proteome</keyword>
<evidence type="ECO:0000256" key="1">
    <source>
        <dbReference type="ARBA" id="ARBA00022729"/>
    </source>
</evidence>
<accession>A0A6F8V754</accession>
<protein>
    <recommendedName>
        <fullName evidence="6">LPS-assembly lipoprotein LptE</fullName>
    </recommendedName>
</protein>
<dbReference type="HAMAP" id="MF_01186">
    <property type="entry name" value="LPS_assembly_LptE"/>
    <property type="match status" value="1"/>
</dbReference>
<gene>
    <name evidence="6 8" type="primary">lptE</name>
    <name evidence="8" type="ORF">SKTS_00260</name>
</gene>
<feature type="signal peptide" evidence="7">
    <location>
        <begin position="1"/>
        <end position="23"/>
    </location>
</feature>